<protein>
    <submittedName>
        <fullName evidence="2">DUF4283 domain protein</fullName>
    </submittedName>
</protein>
<evidence type="ECO:0000256" key="1">
    <source>
        <dbReference type="SAM" id="MobiDB-lite"/>
    </source>
</evidence>
<dbReference type="AlphaFoldDB" id="A0A392TSS4"/>
<evidence type="ECO:0000313" key="3">
    <source>
        <dbReference type="Proteomes" id="UP000265520"/>
    </source>
</evidence>
<organism evidence="2 3">
    <name type="scientific">Trifolium medium</name>
    <dbReference type="NCBI Taxonomy" id="97028"/>
    <lineage>
        <taxon>Eukaryota</taxon>
        <taxon>Viridiplantae</taxon>
        <taxon>Streptophyta</taxon>
        <taxon>Embryophyta</taxon>
        <taxon>Tracheophyta</taxon>
        <taxon>Spermatophyta</taxon>
        <taxon>Magnoliopsida</taxon>
        <taxon>eudicotyledons</taxon>
        <taxon>Gunneridae</taxon>
        <taxon>Pentapetalae</taxon>
        <taxon>rosids</taxon>
        <taxon>fabids</taxon>
        <taxon>Fabales</taxon>
        <taxon>Fabaceae</taxon>
        <taxon>Papilionoideae</taxon>
        <taxon>50 kb inversion clade</taxon>
        <taxon>NPAAA clade</taxon>
        <taxon>Hologalegina</taxon>
        <taxon>IRL clade</taxon>
        <taxon>Trifolieae</taxon>
        <taxon>Trifolium</taxon>
    </lineage>
</organism>
<accession>A0A392TSS4</accession>
<dbReference type="Proteomes" id="UP000265520">
    <property type="component" value="Unassembled WGS sequence"/>
</dbReference>
<keyword evidence="3" id="KW-1185">Reference proteome</keyword>
<name>A0A392TSS4_9FABA</name>
<reference evidence="2 3" key="1">
    <citation type="journal article" date="2018" name="Front. Plant Sci.">
        <title>Red Clover (Trifolium pratense) and Zigzag Clover (T. medium) - A Picture of Genomic Similarities and Differences.</title>
        <authorList>
            <person name="Dluhosova J."/>
            <person name="Istvanek J."/>
            <person name="Nedelnik J."/>
            <person name="Repkova J."/>
        </authorList>
    </citation>
    <scope>NUCLEOTIDE SEQUENCE [LARGE SCALE GENOMIC DNA]</scope>
    <source>
        <strain evidence="3">cv. 10/8</strain>
        <tissue evidence="2">Leaf</tissue>
    </source>
</reference>
<evidence type="ECO:0000313" key="2">
    <source>
        <dbReference type="EMBL" id="MCI63744.1"/>
    </source>
</evidence>
<comment type="caution">
    <text evidence="2">The sequence shown here is derived from an EMBL/GenBank/DDBJ whole genome shotgun (WGS) entry which is preliminary data.</text>
</comment>
<proteinExistence type="predicted"/>
<feature type="region of interest" description="Disordered" evidence="1">
    <location>
        <begin position="46"/>
        <end position="67"/>
    </location>
</feature>
<feature type="non-terminal residue" evidence="2">
    <location>
        <position position="86"/>
    </location>
</feature>
<feature type="compositionally biased region" description="Basic and acidic residues" evidence="1">
    <location>
        <begin position="55"/>
        <end position="66"/>
    </location>
</feature>
<sequence length="86" mass="9376">MVATPSLEVLNVVVSLMIDEVVCDINIVEEWGFSLGEDACLFEEDKEASGSVSEHLSDPGDTDHRNNVKALIDNITGDLEKEEGEL</sequence>
<dbReference type="EMBL" id="LXQA010642802">
    <property type="protein sequence ID" value="MCI63744.1"/>
    <property type="molecule type" value="Genomic_DNA"/>
</dbReference>